<protein>
    <submittedName>
        <fullName evidence="2">Uncharacterized protein</fullName>
    </submittedName>
</protein>
<dbReference type="AlphaFoldDB" id="A0A0D0CKZ0"/>
<keyword evidence="1" id="KW-0732">Signal</keyword>
<dbReference type="HOGENOM" id="CLU_1669573_0_0_1"/>
<reference evidence="2 3" key="1">
    <citation type="submission" date="2014-04" db="EMBL/GenBank/DDBJ databases">
        <title>Evolutionary Origins and Diversification of the Mycorrhizal Mutualists.</title>
        <authorList>
            <consortium name="DOE Joint Genome Institute"/>
            <consortium name="Mycorrhizal Genomics Consortium"/>
            <person name="Kohler A."/>
            <person name="Kuo A."/>
            <person name="Nagy L.G."/>
            <person name="Floudas D."/>
            <person name="Copeland A."/>
            <person name="Barry K.W."/>
            <person name="Cichocki N."/>
            <person name="Veneault-Fourrey C."/>
            <person name="LaButti K."/>
            <person name="Lindquist E.A."/>
            <person name="Lipzen A."/>
            <person name="Lundell T."/>
            <person name="Morin E."/>
            <person name="Murat C."/>
            <person name="Riley R."/>
            <person name="Ohm R."/>
            <person name="Sun H."/>
            <person name="Tunlid A."/>
            <person name="Henrissat B."/>
            <person name="Grigoriev I.V."/>
            <person name="Hibbett D.S."/>
            <person name="Martin F."/>
        </authorList>
    </citation>
    <scope>NUCLEOTIDE SEQUENCE [LARGE SCALE GENOMIC DNA]</scope>
    <source>
        <strain evidence="2 3">FD-317 M1</strain>
    </source>
</reference>
<evidence type="ECO:0000256" key="1">
    <source>
        <dbReference type="SAM" id="SignalP"/>
    </source>
</evidence>
<keyword evidence="3" id="KW-1185">Reference proteome</keyword>
<feature type="signal peptide" evidence="1">
    <location>
        <begin position="1"/>
        <end position="20"/>
    </location>
</feature>
<dbReference type="EMBL" id="KN834803">
    <property type="protein sequence ID" value="KIK55818.1"/>
    <property type="molecule type" value="Genomic_DNA"/>
</dbReference>
<proteinExistence type="predicted"/>
<organism evidence="2 3">
    <name type="scientific">Collybiopsis luxurians FD-317 M1</name>
    <dbReference type="NCBI Taxonomy" id="944289"/>
    <lineage>
        <taxon>Eukaryota</taxon>
        <taxon>Fungi</taxon>
        <taxon>Dikarya</taxon>
        <taxon>Basidiomycota</taxon>
        <taxon>Agaricomycotina</taxon>
        <taxon>Agaricomycetes</taxon>
        <taxon>Agaricomycetidae</taxon>
        <taxon>Agaricales</taxon>
        <taxon>Marasmiineae</taxon>
        <taxon>Omphalotaceae</taxon>
        <taxon>Collybiopsis</taxon>
        <taxon>Collybiopsis luxurians</taxon>
    </lineage>
</organism>
<evidence type="ECO:0000313" key="2">
    <source>
        <dbReference type="EMBL" id="KIK55818.1"/>
    </source>
</evidence>
<accession>A0A0D0CKZ0</accession>
<evidence type="ECO:0000313" key="3">
    <source>
        <dbReference type="Proteomes" id="UP000053593"/>
    </source>
</evidence>
<name>A0A0D0CKZ0_9AGAR</name>
<dbReference type="Proteomes" id="UP000053593">
    <property type="component" value="Unassembled WGS sequence"/>
</dbReference>
<gene>
    <name evidence="2" type="ORF">GYMLUDRAFT_248411</name>
</gene>
<sequence>MSTGLLIGSFIARIILLAQAAQSFRFKQPHGPAESPSALVSPSSDLRSEVGRVMIKRTGRTKAPLQFVELHMGHNALRQSIDNKSTALGHWLDGLCVSSGLLTVLPLITDSMLIGKRLKPVDVNTPKDRMERLMVHLERFCFSLCNIERELDLYWHNW</sequence>
<feature type="chain" id="PRO_5002225314" evidence="1">
    <location>
        <begin position="21"/>
        <end position="158"/>
    </location>
</feature>